<feature type="domain" description="NIPSNAP" evidence="2">
    <location>
        <begin position="46"/>
        <end position="141"/>
    </location>
</feature>
<dbReference type="InterPro" id="IPR011008">
    <property type="entry name" value="Dimeric_a/b-barrel"/>
</dbReference>
<sequence length="253" mass="28201">MSVIVNVRHTMIRNHGRQNMFSRRFTIGAVEQQRQGEESGARPPVYELRTYTVYADKMREFLDLTTKEFHLRTVHSKLFGYWTSEIGGLNQVVHIWEYGSLSERAGVRAKLAADPEWIKRYLSRIVSMMPCQDNALLTLLPGRQISLPSNKGVYELQTMQLHGTPAVWSKALLTYVQACEAARQAEGSMVVGAWNSVLGPRQMAAVLWQHPTPDGSLSLAEASATLPESEALAPLIASGHSKLLLPYAVSPLQ</sequence>
<dbReference type="SUPFAM" id="SSF54909">
    <property type="entry name" value="Dimeric alpha+beta barrel"/>
    <property type="match status" value="2"/>
</dbReference>
<dbReference type="GO" id="GO:0005739">
    <property type="term" value="C:mitochondrion"/>
    <property type="evidence" value="ECO:0007669"/>
    <property type="project" value="TreeGrafter"/>
</dbReference>
<dbReference type="Pfam" id="PF07978">
    <property type="entry name" value="NIPSNAP"/>
    <property type="match status" value="1"/>
</dbReference>
<proteinExistence type="inferred from homology"/>
<dbReference type="AlphaFoldDB" id="A0A0P4WAQ7"/>
<evidence type="ECO:0000313" key="3">
    <source>
        <dbReference type="EMBL" id="JAI62610.1"/>
    </source>
</evidence>
<evidence type="ECO:0000256" key="1">
    <source>
        <dbReference type="ARBA" id="ARBA00005291"/>
    </source>
</evidence>
<name>A0A0P4WAQ7_SCYOL</name>
<organism evidence="3">
    <name type="scientific">Scylla olivacea</name>
    <name type="common">Orange mud crab</name>
    <name type="synonym">Cancer olivacea</name>
    <dbReference type="NCBI Taxonomy" id="85551"/>
    <lineage>
        <taxon>Eukaryota</taxon>
        <taxon>Metazoa</taxon>
        <taxon>Ecdysozoa</taxon>
        <taxon>Arthropoda</taxon>
        <taxon>Crustacea</taxon>
        <taxon>Multicrustacea</taxon>
        <taxon>Malacostraca</taxon>
        <taxon>Eumalacostraca</taxon>
        <taxon>Eucarida</taxon>
        <taxon>Decapoda</taxon>
        <taxon>Pleocyemata</taxon>
        <taxon>Brachyura</taxon>
        <taxon>Eubrachyura</taxon>
        <taxon>Portunoidea</taxon>
        <taxon>Portunidae</taxon>
        <taxon>Portuninae</taxon>
        <taxon>Scylla</taxon>
    </lineage>
</organism>
<dbReference type="PANTHER" id="PTHR21017">
    <property type="entry name" value="NIPSNAP-RELATED"/>
    <property type="match status" value="1"/>
</dbReference>
<dbReference type="Gene3D" id="3.30.70.100">
    <property type="match status" value="2"/>
</dbReference>
<reference evidence="3" key="1">
    <citation type="submission" date="2015-09" db="EMBL/GenBank/DDBJ databases">
        <title>Scylla olivacea transcriptome.</title>
        <authorList>
            <person name="Ikhwanuddin M."/>
        </authorList>
    </citation>
    <scope>NUCLEOTIDE SEQUENCE</scope>
</reference>
<evidence type="ECO:0000259" key="2">
    <source>
        <dbReference type="Pfam" id="PF07978"/>
    </source>
</evidence>
<comment type="similarity">
    <text evidence="1">Belongs to the NipSnap family.</text>
</comment>
<accession>A0A0P4WAQ7</accession>
<protein>
    <recommendedName>
        <fullName evidence="2">NIPSNAP domain-containing protein</fullName>
    </recommendedName>
</protein>
<dbReference type="GO" id="GO:0000423">
    <property type="term" value="P:mitophagy"/>
    <property type="evidence" value="ECO:0007669"/>
    <property type="project" value="UniProtKB-ARBA"/>
</dbReference>
<dbReference type="InterPro" id="IPR012577">
    <property type="entry name" value="NIPSNAP"/>
</dbReference>
<dbReference type="PANTHER" id="PTHR21017:SF19">
    <property type="entry name" value="PROTEIN NIPSNAP HOMOLOG 3B"/>
    <property type="match status" value="1"/>
</dbReference>
<dbReference type="EMBL" id="GDRN01078252">
    <property type="protein sequence ID" value="JAI62610.1"/>
    <property type="molecule type" value="Transcribed_RNA"/>
</dbReference>
<dbReference type="InterPro" id="IPR051557">
    <property type="entry name" value="NipSnap_domain"/>
</dbReference>